<evidence type="ECO:0008006" key="3">
    <source>
        <dbReference type="Google" id="ProtNLM"/>
    </source>
</evidence>
<dbReference type="EMBL" id="CP042220">
    <property type="protein sequence ID" value="QDX29517.1"/>
    <property type="molecule type" value="Genomic_DNA"/>
</dbReference>
<dbReference type="KEGG" id="dic:Dpoa569_0001292"/>
<dbReference type="Proteomes" id="UP000320591">
    <property type="component" value="Chromosome"/>
</dbReference>
<reference evidence="1 2" key="1">
    <citation type="journal article" date="2019" name="Environ. Microbiol.">
        <title>The phytopathogenic nature of Dickeya aquatica 174/2 and the dynamic early evolution of Dickeya pathogenicity.</title>
        <authorList>
            <person name="Duprey A."/>
            <person name="Taib N."/>
            <person name="Leonard S."/>
            <person name="Garin T."/>
            <person name="Flandrois J.P."/>
            <person name="Nasser W."/>
            <person name="Brochier-Armanet C."/>
            <person name="Reverchon S."/>
        </authorList>
    </citation>
    <scope>NUCLEOTIDE SEQUENCE [LARGE SCALE GENOMIC DNA]</scope>
    <source>
        <strain evidence="1 2">NCPPB 569</strain>
    </source>
</reference>
<dbReference type="Gene3D" id="3.10.150.10">
    <property type="entry name" value="DNA Polymerase III, subunit A, domain 2"/>
    <property type="match status" value="1"/>
</dbReference>
<dbReference type="RefSeq" id="WP_042871554.1">
    <property type="nucleotide sequence ID" value="NZ_CM001975.1"/>
</dbReference>
<accession>A0A5B8I977</accession>
<dbReference type="STRING" id="568768.GCA_000406125_02565"/>
<protein>
    <recommendedName>
        <fullName evidence="3">DNA polymerase III beta sliding clamp central domain-containing protein</fullName>
    </recommendedName>
</protein>
<proteinExistence type="predicted"/>
<sequence>MILTVSKTALLSAMIFQAKADVRYYLNGICFAPDKKLYSTDGHRAFIGQHETDGLEDRVIVAIKGAKPTRFEKAEIDTDTGNVSYLDAHGLRVGAGLCEVIDARFPDIERLTSKFESKPTDEIGFNAGYLADIEKAAKLYNPKFCGIKIKPNGNTEASIVEFNSAFGNGTLVIMPMRI</sequence>
<dbReference type="AlphaFoldDB" id="A0A5B8I977"/>
<name>A0A5B8I977_9GAMM</name>
<gene>
    <name evidence="1" type="ORF">Dpoa569_0001292</name>
</gene>
<evidence type="ECO:0000313" key="2">
    <source>
        <dbReference type="Proteomes" id="UP000320591"/>
    </source>
</evidence>
<organism evidence="1 2">
    <name type="scientific">Dickeya poaceiphila</name>
    <dbReference type="NCBI Taxonomy" id="568768"/>
    <lineage>
        <taxon>Bacteria</taxon>
        <taxon>Pseudomonadati</taxon>
        <taxon>Pseudomonadota</taxon>
        <taxon>Gammaproteobacteria</taxon>
        <taxon>Enterobacterales</taxon>
        <taxon>Pectobacteriaceae</taxon>
        <taxon>Dickeya</taxon>
    </lineage>
</organism>
<keyword evidence="2" id="KW-1185">Reference proteome</keyword>
<dbReference type="OrthoDB" id="6630181at2"/>
<evidence type="ECO:0000313" key="1">
    <source>
        <dbReference type="EMBL" id="QDX29517.1"/>
    </source>
</evidence>